<dbReference type="RefSeq" id="WP_067665391.1">
    <property type="nucleotide sequence ID" value="NZ_FQXG01000013.1"/>
</dbReference>
<dbReference type="PANTHER" id="PTHR44757">
    <property type="entry name" value="DIGUANYLATE CYCLASE DGCP"/>
    <property type="match status" value="1"/>
</dbReference>
<dbReference type="InterPro" id="IPR052155">
    <property type="entry name" value="Biofilm_reg_signaling"/>
</dbReference>
<dbReference type="SMART" id="SM00052">
    <property type="entry name" value="EAL"/>
    <property type="match status" value="1"/>
</dbReference>
<name>A0A1M5ZLI8_9GAMM</name>
<dbReference type="PANTHER" id="PTHR44757:SF2">
    <property type="entry name" value="BIOFILM ARCHITECTURE MAINTENANCE PROTEIN MBAA"/>
    <property type="match status" value="1"/>
</dbReference>
<keyword evidence="4" id="KW-1185">Reference proteome</keyword>
<dbReference type="InterPro" id="IPR029787">
    <property type="entry name" value="Nucleotide_cyclase"/>
</dbReference>
<dbReference type="Gene3D" id="3.20.20.450">
    <property type="entry name" value="EAL domain"/>
    <property type="match status" value="1"/>
</dbReference>
<dbReference type="CDD" id="cd01949">
    <property type="entry name" value="GGDEF"/>
    <property type="match status" value="1"/>
</dbReference>
<dbReference type="InterPro" id="IPR003018">
    <property type="entry name" value="GAF"/>
</dbReference>
<dbReference type="SMART" id="SM00065">
    <property type="entry name" value="GAF"/>
    <property type="match status" value="2"/>
</dbReference>
<accession>A0A1M5ZLI8</accession>
<dbReference type="Gene3D" id="3.30.70.270">
    <property type="match status" value="1"/>
</dbReference>
<dbReference type="EMBL" id="FQXG01000013">
    <property type="protein sequence ID" value="SHI25054.1"/>
    <property type="molecule type" value="Genomic_DNA"/>
</dbReference>
<evidence type="ECO:0000313" key="4">
    <source>
        <dbReference type="Proteomes" id="UP000184268"/>
    </source>
</evidence>
<proteinExistence type="predicted"/>
<dbReference type="Pfam" id="PF13185">
    <property type="entry name" value="GAF_2"/>
    <property type="match status" value="1"/>
</dbReference>
<dbReference type="SMART" id="SM00267">
    <property type="entry name" value="GGDEF"/>
    <property type="match status" value="1"/>
</dbReference>
<dbReference type="NCBIfam" id="TIGR00254">
    <property type="entry name" value="GGDEF"/>
    <property type="match status" value="1"/>
</dbReference>
<dbReference type="PROSITE" id="PS50883">
    <property type="entry name" value="EAL"/>
    <property type="match status" value="1"/>
</dbReference>
<dbReference type="InterPro" id="IPR029016">
    <property type="entry name" value="GAF-like_dom_sf"/>
</dbReference>
<evidence type="ECO:0000259" key="1">
    <source>
        <dbReference type="PROSITE" id="PS50883"/>
    </source>
</evidence>
<feature type="domain" description="GGDEF" evidence="2">
    <location>
        <begin position="416"/>
        <end position="549"/>
    </location>
</feature>
<dbReference type="Pfam" id="PF00563">
    <property type="entry name" value="EAL"/>
    <property type="match status" value="1"/>
</dbReference>
<evidence type="ECO:0000259" key="2">
    <source>
        <dbReference type="PROSITE" id="PS50887"/>
    </source>
</evidence>
<feature type="domain" description="EAL" evidence="1">
    <location>
        <begin position="558"/>
        <end position="814"/>
    </location>
</feature>
<dbReference type="InterPro" id="IPR043128">
    <property type="entry name" value="Rev_trsase/Diguanyl_cyclase"/>
</dbReference>
<sequence length="816" mass="92380">MFSELEHGVALPPSEEVADAIDQIAKEAADVKGFCQSLQLLLSRHLPVDSLTLADLVGPQPQLLWYQDRRTPTAPTSLADSLTHTLLRHGRSMILHQMEISGLLSRRQLRLHGTMPHSWAGILIQVAGQPYASLAMQVYEGQRYDNRQLRWLDQIAPTVGRALLQLNQRQQQQAQARVVRQQAQAEQTLKVMCDITELCQSDAPLDQLYQDFHRLLAQLMPASNCFIALLDDEQTLHFPFCLDQLEQRPSSRQAGRGLTEYLLRQPGALLLTESQISELLQLGEIEASGQRAQCWLGAPLHYAGQTLGAVVLQDYRDSQTYGEEQLSLFRYLAHHIANVIGTRRAQTQLAQNQQALEQAVLARTAELEREIHERRRVETQLRHDTLHDDLTGLPNRAMIMQRLYQVLSIKARQDDFNYALLYLDLNRFKVINDSLGHLTGDTLLSQVAKRLSDCLRGSDTVARLGGDEFAILLDHLQCNDDAIQTARRIHAVLTKPFYIDGEEIYSGASIGIALGDVSYQEPSELLRDADVAMYRAKQGSGSAPVVFDASMRDAAQYRMKLENELQRALELQQFEVHYQPVWRLDSQQLIGFEALVRWRHPERGLLPPGDFIEVMEETRQILALDRWVLDQSCQQFARWQEKYPRLQRVGISVNLSSEWFNRNDALDIIMQTLKDTGLPAQALLLEITERSLMHHPEQAAQILGQLRRMGIRLMMDDFGTGYSSLSYLHRLPLDVVKIDRSFIARMHQDARAEAVIEAILRLAQALGMKVNAEGIDNKEQVQRLQAMGCHYGQGYLLGRPLPAEAVSDFLAGKLSG</sequence>
<dbReference type="CDD" id="cd01948">
    <property type="entry name" value="EAL"/>
    <property type="match status" value="1"/>
</dbReference>
<dbReference type="AlphaFoldDB" id="A0A1M5ZLI8"/>
<dbReference type="InterPro" id="IPR000160">
    <property type="entry name" value="GGDEF_dom"/>
</dbReference>
<dbReference type="PROSITE" id="PS50887">
    <property type="entry name" value="GGDEF"/>
    <property type="match status" value="1"/>
</dbReference>
<dbReference type="InterPro" id="IPR001633">
    <property type="entry name" value="EAL_dom"/>
</dbReference>
<dbReference type="Proteomes" id="UP000184268">
    <property type="component" value="Unassembled WGS sequence"/>
</dbReference>
<dbReference type="OrthoDB" id="9804951at2"/>
<dbReference type="SUPFAM" id="SSF141868">
    <property type="entry name" value="EAL domain-like"/>
    <property type="match status" value="1"/>
</dbReference>
<dbReference type="Gene3D" id="3.30.450.40">
    <property type="match status" value="2"/>
</dbReference>
<protein>
    <submittedName>
        <fullName evidence="3">Diguanylate cyclase (GGDEF) domain-containing protein</fullName>
    </submittedName>
</protein>
<evidence type="ECO:0000313" key="3">
    <source>
        <dbReference type="EMBL" id="SHI25054.1"/>
    </source>
</evidence>
<dbReference type="STRING" id="299255.SAMN02745129_0419"/>
<reference evidence="3 4" key="1">
    <citation type="submission" date="2016-11" db="EMBL/GenBank/DDBJ databases">
        <authorList>
            <person name="Jaros S."/>
            <person name="Januszkiewicz K."/>
            <person name="Wedrychowicz H."/>
        </authorList>
    </citation>
    <scope>NUCLEOTIDE SEQUENCE [LARGE SCALE GENOMIC DNA]</scope>
    <source>
        <strain evidence="3 4">DSM 16917</strain>
    </source>
</reference>
<dbReference type="InterPro" id="IPR035919">
    <property type="entry name" value="EAL_sf"/>
</dbReference>
<organism evidence="3 4">
    <name type="scientific">Ferrimonas marina</name>
    <dbReference type="NCBI Taxonomy" id="299255"/>
    <lineage>
        <taxon>Bacteria</taxon>
        <taxon>Pseudomonadati</taxon>
        <taxon>Pseudomonadota</taxon>
        <taxon>Gammaproteobacteria</taxon>
        <taxon>Alteromonadales</taxon>
        <taxon>Ferrimonadaceae</taxon>
        <taxon>Ferrimonas</taxon>
    </lineage>
</organism>
<dbReference type="SUPFAM" id="SSF55073">
    <property type="entry name" value="Nucleotide cyclase"/>
    <property type="match status" value="1"/>
</dbReference>
<dbReference type="SUPFAM" id="SSF55781">
    <property type="entry name" value="GAF domain-like"/>
    <property type="match status" value="2"/>
</dbReference>
<dbReference type="Pfam" id="PF00990">
    <property type="entry name" value="GGDEF"/>
    <property type="match status" value="1"/>
</dbReference>
<gene>
    <name evidence="3" type="ORF">SAMN02745129_0419</name>
</gene>